<evidence type="ECO:0000256" key="1">
    <source>
        <dbReference type="SAM" id="Phobius"/>
    </source>
</evidence>
<dbReference type="Proteomes" id="UP000076154">
    <property type="component" value="Unassembled WGS sequence"/>
</dbReference>
<name>A0A369JPM7_HYPMA</name>
<evidence type="ECO:0000313" key="3">
    <source>
        <dbReference type="Proteomes" id="UP000076154"/>
    </source>
</evidence>
<keyword evidence="1" id="KW-0812">Transmembrane</keyword>
<accession>A0A369JPM7</accession>
<keyword evidence="3" id="KW-1185">Reference proteome</keyword>
<comment type="caution">
    <text evidence="2">The sequence shown here is derived from an EMBL/GenBank/DDBJ whole genome shotgun (WGS) entry which is preliminary data.</text>
</comment>
<sequence>MRHSAIAPLAILSLVMVVLVVFTIAGIILLSKLLHSSHGSEAHDSESVLRTRPTRHRVRHSSLSGWLTASCSSSTEVSILEVSPSHPMIFGSPEAKGEPVQVMVTPPTPAKRERWAACIEVKDQS</sequence>
<keyword evidence="1" id="KW-0472">Membrane</keyword>
<protein>
    <submittedName>
        <fullName evidence="2">Uncharacterized protein</fullName>
    </submittedName>
</protein>
<reference evidence="2" key="1">
    <citation type="submission" date="2018-04" db="EMBL/GenBank/DDBJ databases">
        <title>Whole genome sequencing of Hypsizygus marmoreus.</title>
        <authorList>
            <person name="Choi I.-G."/>
            <person name="Min B."/>
            <person name="Kim J.-G."/>
            <person name="Kim S."/>
            <person name="Oh Y.-L."/>
            <person name="Kong W.-S."/>
            <person name="Park H."/>
            <person name="Jeong J."/>
            <person name="Song E.-S."/>
        </authorList>
    </citation>
    <scope>NUCLEOTIDE SEQUENCE [LARGE SCALE GENOMIC DNA]</scope>
    <source>
        <strain evidence="2">51987-8</strain>
    </source>
</reference>
<dbReference type="AlphaFoldDB" id="A0A369JPM7"/>
<dbReference type="EMBL" id="LUEZ02000045">
    <property type="protein sequence ID" value="RDB24189.1"/>
    <property type="molecule type" value="Genomic_DNA"/>
</dbReference>
<evidence type="ECO:0000313" key="2">
    <source>
        <dbReference type="EMBL" id="RDB24189.1"/>
    </source>
</evidence>
<proteinExistence type="predicted"/>
<keyword evidence="1" id="KW-1133">Transmembrane helix</keyword>
<dbReference type="InParanoid" id="A0A369JPM7"/>
<gene>
    <name evidence="2" type="ORF">Hypma_008862</name>
</gene>
<dbReference type="OrthoDB" id="3067124at2759"/>
<organism evidence="2 3">
    <name type="scientific">Hypsizygus marmoreus</name>
    <name type="common">White beech mushroom</name>
    <name type="synonym">Agaricus marmoreus</name>
    <dbReference type="NCBI Taxonomy" id="39966"/>
    <lineage>
        <taxon>Eukaryota</taxon>
        <taxon>Fungi</taxon>
        <taxon>Dikarya</taxon>
        <taxon>Basidiomycota</taxon>
        <taxon>Agaricomycotina</taxon>
        <taxon>Agaricomycetes</taxon>
        <taxon>Agaricomycetidae</taxon>
        <taxon>Agaricales</taxon>
        <taxon>Tricholomatineae</taxon>
        <taxon>Lyophyllaceae</taxon>
        <taxon>Hypsizygus</taxon>
    </lineage>
</organism>
<feature type="transmembrane region" description="Helical" evidence="1">
    <location>
        <begin position="6"/>
        <end position="30"/>
    </location>
</feature>